<evidence type="ECO:0000313" key="2">
    <source>
        <dbReference type="EMBL" id="SNT71524.1"/>
    </source>
</evidence>
<dbReference type="Pfam" id="PF13403">
    <property type="entry name" value="Hint_2"/>
    <property type="match status" value="1"/>
</dbReference>
<feature type="domain" description="Hedgehog/Intein (Hint)" evidence="1">
    <location>
        <begin position="176"/>
        <end position="322"/>
    </location>
</feature>
<proteinExistence type="predicted"/>
<organism evidence="2 3">
    <name type="scientific">Paracoccus seriniphilus</name>
    <dbReference type="NCBI Taxonomy" id="184748"/>
    <lineage>
        <taxon>Bacteria</taxon>
        <taxon>Pseudomonadati</taxon>
        <taxon>Pseudomonadota</taxon>
        <taxon>Alphaproteobacteria</taxon>
        <taxon>Rhodobacterales</taxon>
        <taxon>Paracoccaceae</taxon>
        <taxon>Paracoccus</taxon>
    </lineage>
</organism>
<dbReference type="PROSITE" id="PS50817">
    <property type="entry name" value="INTEIN_N_TER"/>
    <property type="match status" value="1"/>
</dbReference>
<accession>A0A239PMI2</accession>
<dbReference type="SUPFAM" id="SSF51294">
    <property type="entry name" value="Hedgehog/intein (Hint) domain"/>
    <property type="match status" value="1"/>
</dbReference>
<dbReference type="AlphaFoldDB" id="A0A239PMI2"/>
<dbReference type="GO" id="GO:0016539">
    <property type="term" value="P:intein-mediated protein splicing"/>
    <property type="evidence" value="ECO:0007669"/>
    <property type="project" value="InterPro"/>
</dbReference>
<name>A0A239PMI2_9RHOB</name>
<dbReference type="EMBL" id="FZQB01000002">
    <property type="protein sequence ID" value="SNT71524.1"/>
    <property type="molecule type" value="Genomic_DNA"/>
</dbReference>
<evidence type="ECO:0000259" key="1">
    <source>
        <dbReference type="Pfam" id="PF13403"/>
    </source>
</evidence>
<evidence type="ECO:0000313" key="3">
    <source>
        <dbReference type="Proteomes" id="UP000198307"/>
    </source>
</evidence>
<dbReference type="InterPro" id="IPR006141">
    <property type="entry name" value="Intein_N"/>
</dbReference>
<dbReference type="InterPro" id="IPR036844">
    <property type="entry name" value="Hint_dom_sf"/>
</dbReference>
<reference evidence="2 3" key="1">
    <citation type="submission" date="2017-07" db="EMBL/GenBank/DDBJ databases">
        <authorList>
            <person name="Sun Z.S."/>
            <person name="Albrecht U."/>
            <person name="Echele G."/>
            <person name="Lee C.C."/>
        </authorList>
    </citation>
    <scope>NUCLEOTIDE SEQUENCE [LARGE SCALE GENOMIC DNA]</scope>
    <source>
        <strain evidence="2 3">DSM 14827</strain>
    </source>
</reference>
<protein>
    <submittedName>
        <fullName evidence="2">Hint domain-containing protein</fullName>
    </submittedName>
</protein>
<sequence>MDYKITMLTFSQPIPVGTEFPYDVRPWVTASNPFSISDAAVSTITITDDDSEFNAGYYDLDPTQQSLKYDVTFGYGDDAQLVPAGTRLSNYIGSYIKDSDGNRFIVMFPHLYEPGLHGEELGSKHSVLIFPVKKWNSWTGEYQTPELDISKDFRYYTRYSPDGAKDSIDYPLQSVTCFAAGTLIETAEGPRRIEDLAIGDMVMTRDHGLQPVRWIGGTRIDARQLDLCPQLRPIHISAGALGRGAPTADLVVSPQHRVLVRSRIARRMFGCDEILVAAKHLTRLPGIEVASDATEMEYWHMLFDRHEIVLSENAWTESLYTGAEALKSVSPAARREILTLFPELARPGFSPAPARRLVSGREGRKLAERHRRNAKLLVC</sequence>
<dbReference type="Proteomes" id="UP000198307">
    <property type="component" value="Unassembled WGS sequence"/>
</dbReference>
<gene>
    <name evidence="2" type="ORF">SAMN05444959_10232</name>
</gene>
<dbReference type="RefSeq" id="WP_245846780.1">
    <property type="nucleotide sequence ID" value="NZ_CP067129.1"/>
</dbReference>
<dbReference type="Gene3D" id="2.170.16.10">
    <property type="entry name" value="Hedgehog/Intein (Hint) domain"/>
    <property type="match status" value="1"/>
</dbReference>
<dbReference type="InterPro" id="IPR028992">
    <property type="entry name" value="Hedgehog/Intein_dom"/>
</dbReference>
<keyword evidence="3" id="KW-1185">Reference proteome</keyword>